<dbReference type="NCBIfam" id="TIGR01903">
    <property type="entry name" value="cas5_csm4"/>
    <property type="match status" value="1"/>
</dbReference>
<keyword evidence="3" id="KW-0694">RNA-binding</keyword>
<dbReference type="eggNOG" id="COG1567">
    <property type="taxonomic scope" value="Bacteria"/>
</dbReference>
<comment type="caution">
    <text evidence="6">The sequence shown here is derived from an EMBL/GenBank/DDBJ whole genome shotgun (WGS) entry which is preliminary data.</text>
</comment>
<gene>
    <name evidence="6" type="ORF">FSCG_00150</name>
</gene>
<name>A0A0M1VS43_FUSVC</name>
<accession>A0A0M1VS43</accession>
<feature type="domain" description="Csm4 C-terminal" evidence="5">
    <location>
        <begin position="243"/>
        <end position="333"/>
    </location>
</feature>
<proteinExistence type="inferred from homology"/>
<dbReference type="RefSeq" id="WP_008802503.1">
    <property type="nucleotide sequence ID" value="NZ_KQ235735.1"/>
</dbReference>
<dbReference type="Proteomes" id="UP000004925">
    <property type="component" value="Unassembled WGS sequence"/>
</dbReference>
<dbReference type="InterPro" id="IPR005510">
    <property type="entry name" value="Csm4"/>
</dbReference>
<protein>
    <recommendedName>
        <fullName evidence="2">CRISPR system Cms protein Csm4</fullName>
    </recommendedName>
</protein>
<dbReference type="InterPro" id="IPR040932">
    <property type="entry name" value="Csm4_C"/>
</dbReference>
<evidence type="ECO:0000256" key="3">
    <source>
        <dbReference type="ARBA" id="ARBA00022884"/>
    </source>
</evidence>
<dbReference type="GO" id="GO:0003723">
    <property type="term" value="F:RNA binding"/>
    <property type="evidence" value="ECO:0007669"/>
    <property type="project" value="UniProtKB-KW"/>
</dbReference>
<sequence>MSYLLYKLRFPNGIHIGTAFGNTLEETMISVYSDTFYSALFNEYMKIYNNDELYKISESGDFLLSDLLPFKEKEDMSTDFYLPKPFINIERKEIKKDDEEKIDRKKVKATNFIPADKLGEYFSFLKNGKNFPEIDDNFGKKQLYTKNKVSLENEDTKLYNIEIFKFNEKSGLYFIVKLPKDEKWQRIFENILESLSLTGIGGKKNSGFGQFTIKEDAMNFDGLDFEKFESESDAYINKALYSNEEKFLIISSYSPRIEEIEKLKDGNNYYQLIKRSGFVNSSSYSEQAEKRKQVYMLSSGSVLNFKPEGKILDLNLHGKHSIYRMGKPIVLGVKYE</sequence>
<evidence type="ECO:0000313" key="6">
    <source>
        <dbReference type="EMBL" id="EEO39437.1"/>
    </source>
</evidence>
<dbReference type="EMBL" id="ACDE02000013">
    <property type="protein sequence ID" value="EEO39437.1"/>
    <property type="molecule type" value="Genomic_DNA"/>
</dbReference>
<dbReference type="AlphaFoldDB" id="A0A0M1VS43"/>
<organism evidence="6 7">
    <name type="scientific">Fusobacterium vincentii 4_1_13</name>
    <dbReference type="NCBI Taxonomy" id="469606"/>
    <lineage>
        <taxon>Bacteria</taxon>
        <taxon>Fusobacteriati</taxon>
        <taxon>Fusobacteriota</taxon>
        <taxon>Fusobacteriia</taxon>
        <taxon>Fusobacteriales</taxon>
        <taxon>Fusobacteriaceae</taxon>
        <taxon>Fusobacterium</taxon>
    </lineage>
</organism>
<evidence type="ECO:0000256" key="4">
    <source>
        <dbReference type="ARBA" id="ARBA00023118"/>
    </source>
</evidence>
<evidence type="ECO:0000259" key="5">
    <source>
        <dbReference type="Pfam" id="PF17953"/>
    </source>
</evidence>
<comment type="similarity">
    <text evidence="1">Belongs to the CRISPR-associated Csm4 family.</text>
</comment>
<evidence type="ECO:0000256" key="2">
    <source>
        <dbReference type="ARBA" id="ARBA00016109"/>
    </source>
</evidence>
<evidence type="ECO:0000256" key="1">
    <source>
        <dbReference type="ARBA" id="ARBA00005772"/>
    </source>
</evidence>
<dbReference type="GO" id="GO:0051607">
    <property type="term" value="P:defense response to virus"/>
    <property type="evidence" value="ECO:0007669"/>
    <property type="project" value="UniProtKB-KW"/>
</dbReference>
<dbReference type="HOGENOM" id="CLU_062371_1_0_0"/>
<dbReference type="Pfam" id="PF17953">
    <property type="entry name" value="Csm4_C"/>
    <property type="match status" value="1"/>
</dbReference>
<keyword evidence="4" id="KW-0051">Antiviral defense</keyword>
<evidence type="ECO:0000313" key="7">
    <source>
        <dbReference type="Proteomes" id="UP000004925"/>
    </source>
</evidence>
<reference evidence="6 7" key="1">
    <citation type="submission" date="2011-10" db="EMBL/GenBank/DDBJ databases">
        <title>The Genome Sequence of Fusobacterium sp. 4_1_13.</title>
        <authorList>
            <consortium name="The Broad Institute Genome Sequencing Platform"/>
            <person name="Earl A."/>
            <person name="Ward D."/>
            <person name="Feldgarden M."/>
            <person name="Gevers D."/>
            <person name="Strauss J."/>
            <person name="Ambrose C."/>
            <person name="Allen-Vercoe E."/>
            <person name="Young S.K."/>
            <person name="Zeng Q."/>
            <person name="Gargeya S."/>
            <person name="Fitzgerald M."/>
            <person name="Haas B."/>
            <person name="Abouelleil A."/>
            <person name="Alvarado L."/>
            <person name="Arachchi H.M."/>
            <person name="Berlin A."/>
            <person name="Brown A."/>
            <person name="Chapman S.B."/>
            <person name="Chen Z."/>
            <person name="Dunbar C."/>
            <person name="Freedman E."/>
            <person name="Gearin G."/>
            <person name="Goldberg J."/>
            <person name="Griggs A."/>
            <person name="Gujja S."/>
            <person name="Heiman D."/>
            <person name="Howarth C."/>
            <person name="Larson L."/>
            <person name="Lui A."/>
            <person name="MacDonald P.J."/>
            <person name="Montmayeur A."/>
            <person name="Murphy C."/>
            <person name="Neiman D."/>
            <person name="Pearson M."/>
            <person name="Priest M."/>
            <person name="Roberts A."/>
            <person name="Saif S."/>
            <person name="Shea T."/>
            <person name="Shenoy N."/>
            <person name="Sisk P."/>
            <person name="Stolte C."/>
            <person name="Sykes S."/>
            <person name="Wortman J."/>
            <person name="Nusbaum C."/>
            <person name="Birren B."/>
        </authorList>
    </citation>
    <scope>NUCLEOTIDE SEQUENCE [LARGE SCALE GENOMIC DNA]</scope>
    <source>
        <strain evidence="6 7">4_1_13</strain>
    </source>
</reference>